<dbReference type="PANTHER" id="PTHR11620">
    <property type="entry name" value="60S RIBOSOMAL PROTEIN L23A"/>
    <property type="match status" value="1"/>
</dbReference>
<dbReference type="NCBIfam" id="NF004363">
    <property type="entry name" value="PRK05738.2-4"/>
    <property type="match status" value="1"/>
</dbReference>
<dbReference type="GO" id="GO:0006412">
    <property type="term" value="P:translation"/>
    <property type="evidence" value="ECO:0007669"/>
    <property type="project" value="InterPro"/>
</dbReference>
<dbReference type="InterPro" id="IPR012678">
    <property type="entry name" value="Ribosomal_uL23/eL15/eS24_sf"/>
</dbReference>
<evidence type="ECO:0000256" key="3">
    <source>
        <dbReference type="ARBA" id="ARBA00022884"/>
    </source>
</evidence>
<dbReference type="FunFam" id="3.30.70.330:FF:000001">
    <property type="entry name" value="50S ribosomal protein L23"/>
    <property type="match status" value="1"/>
</dbReference>
<evidence type="ECO:0000313" key="6">
    <source>
        <dbReference type="EMBL" id="GAH96743.1"/>
    </source>
</evidence>
<dbReference type="GO" id="GO:0005840">
    <property type="term" value="C:ribosome"/>
    <property type="evidence" value="ECO:0007669"/>
    <property type="project" value="UniProtKB-KW"/>
</dbReference>
<comment type="similarity">
    <text evidence="1">Belongs to the universal ribosomal protein uL23 family.</text>
</comment>
<dbReference type="SUPFAM" id="SSF54189">
    <property type="entry name" value="Ribosomal proteins S24e, L23 and L15e"/>
    <property type="match status" value="1"/>
</dbReference>
<dbReference type="GO" id="GO:1990904">
    <property type="term" value="C:ribonucleoprotein complex"/>
    <property type="evidence" value="ECO:0007669"/>
    <property type="project" value="UniProtKB-KW"/>
</dbReference>
<evidence type="ECO:0000256" key="2">
    <source>
        <dbReference type="ARBA" id="ARBA00022730"/>
    </source>
</evidence>
<dbReference type="GO" id="GO:0003735">
    <property type="term" value="F:structural constituent of ribosome"/>
    <property type="evidence" value="ECO:0007669"/>
    <property type="project" value="InterPro"/>
</dbReference>
<accession>X1LRG1</accession>
<evidence type="ECO:0008006" key="7">
    <source>
        <dbReference type="Google" id="ProtNLM"/>
    </source>
</evidence>
<reference evidence="6" key="1">
    <citation type="journal article" date="2014" name="Front. Microbiol.">
        <title>High frequency of phylogenetically diverse reductive dehalogenase-homologous genes in deep subseafloor sedimentary metagenomes.</title>
        <authorList>
            <person name="Kawai M."/>
            <person name="Futagami T."/>
            <person name="Toyoda A."/>
            <person name="Takaki Y."/>
            <person name="Nishi S."/>
            <person name="Hori S."/>
            <person name="Arai W."/>
            <person name="Tsubouchi T."/>
            <person name="Morono Y."/>
            <person name="Uchiyama I."/>
            <person name="Ito T."/>
            <person name="Fujiyama A."/>
            <person name="Inagaki F."/>
            <person name="Takami H."/>
        </authorList>
    </citation>
    <scope>NUCLEOTIDE SEQUENCE</scope>
    <source>
        <strain evidence="6">Expedition CK06-06</strain>
    </source>
</reference>
<keyword evidence="4" id="KW-0689">Ribosomal protein</keyword>
<evidence type="ECO:0000256" key="5">
    <source>
        <dbReference type="ARBA" id="ARBA00023274"/>
    </source>
</evidence>
<dbReference type="HAMAP" id="MF_01369_B">
    <property type="entry name" value="Ribosomal_uL23_B"/>
    <property type="match status" value="1"/>
</dbReference>
<evidence type="ECO:0000256" key="4">
    <source>
        <dbReference type="ARBA" id="ARBA00022980"/>
    </source>
</evidence>
<dbReference type="Pfam" id="PF00276">
    <property type="entry name" value="Ribosomal_L23"/>
    <property type="match status" value="1"/>
</dbReference>
<proteinExistence type="inferred from homology"/>
<protein>
    <recommendedName>
        <fullName evidence="7">50S ribosomal protein L23</fullName>
    </recommendedName>
</protein>
<dbReference type="InterPro" id="IPR012677">
    <property type="entry name" value="Nucleotide-bd_a/b_plait_sf"/>
</dbReference>
<organism evidence="6">
    <name type="scientific">marine sediment metagenome</name>
    <dbReference type="NCBI Taxonomy" id="412755"/>
    <lineage>
        <taxon>unclassified sequences</taxon>
        <taxon>metagenomes</taxon>
        <taxon>ecological metagenomes</taxon>
    </lineage>
</organism>
<dbReference type="EMBL" id="BARV01001484">
    <property type="protein sequence ID" value="GAH96743.1"/>
    <property type="molecule type" value="Genomic_DNA"/>
</dbReference>
<dbReference type="Gene3D" id="3.30.70.330">
    <property type="match status" value="1"/>
</dbReference>
<evidence type="ECO:0000256" key="1">
    <source>
        <dbReference type="ARBA" id="ARBA00006700"/>
    </source>
</evidence>
<keyword evidence="3" id="KW-0694">RNA-binding</keyword>
<dbReference type="AlphaFoldDB" id="X1LRG1"/>
<gene>
    <name evidence="6" type="ORF">S06H3_04276</name>
</gene>
<dbReference type="GO" id="GO:0019843">
    <property type="term" value="F:rRNA binding"/>
    <property type="evidence" value="ECO:0007669"/>
    <property type="project" value="UniProtKB-KW"/>
</dbReference>
<dbReference type="InterPro" id="IPR013025">
    <property type="entry name" value="Ribosomal_uL23-like"/>
</dbReference>
<sequence>MEDPRDIILSPVVSEKSYAAVQNKRYSFFVDIRAKKSEIKRAVEEIFKVKVLKISTMNIKSKPKRLGRSVGTSARKKRAVVTLGKKDKIDFFESV</sequence>
<keyword evidence="5" id="KW-0687">Ribonucleoprotein</keyword>
<name>X1LRG1_9ZZZZ</name>
<keyword evidence="2" id="KW-0699">rRNA-binding</keyword>
<comment type="caution">
    <text evidence="6">The sequence shown here is derived from an EMBL/GenBank/DDBJ whole genome shotgun (WGS) entry which is preliminary data.</text>
</comment>